<dbReference type="Pfam" id="PF00899">
    <property type="entry name" value="ThiF"/>
    <property type="match status" value="1"/>
</dbReference>
<dbReference type="GO" id="GO:0005737">
    <property type="term" value="C:cytoplasm"/>
    <property type="evidence" value="ECO:0007669"/>
    <property type="project" value="TreeGrafter"/>
</dbReference>
<dbReference type="HOGENOM" id="CLU_059535_0_0_0"/>
<dbReference type="PANTHER" id="PTHR10953:SF102">
    <property type="entry name" value="ADENYLYLTRANSFERASE AND SULFURTRANSFERASE MOCS3"/>
    <property type="match status" value="1"/>
</dbReference>
<dbReference type="EMBL" id="CP001848">
    <property type="protein sequence ID" value="ADB18796.1"/>
    <property type="molecule type" value="Genomic_DNA"/>
</dbReference>
<dbReference type="GO" id="GO:0032446">
    <property type="term" value="P:protein modification by small protein conjugation"/>
    <property type="evidence" value="ECO:0007669"/>
    <property type="project" value="TreeGrafter"/>
</dbReference>
<dbReference type="KEGG" id="psl:Psta_4146"/>
<proteinExistence type="predicted"/>
<dbReference type="InterPro" id="IPR035985">
    <property type="entry name" value="Ubiquitin-activating_enz"/>
</dbReference>
<reference evidence="2 3" key="1">
    <citation type="journal article" date="2009" name="Stand. Genomic Sci.">
        <title>Complete genome sequence of Pirellula staleyi type strain (ATCC 27377).</title>
        <authorList>
            <person name="Clum A."/>
            <person name="Tindall B.J."/>
            <person name="Sikorski J."/>
            <person name="Ivanova N."/>
            <person name="Mavrommatis K."/>
            <person name="Lucas S."/>
            <person name="Glavina del Rio T."/>
            <person name="Nolan M."/>
            <person name="Chen F."/>
            <person name="Tice H."/>
            <person name="Pitluck S."/>
            <person name="Cheng J.F."/>
            <person name="Chertkov O."/>
            <person name="Brettin T."/>
            <person name="Han C."/>
            <person name="Detter J.C."/>
            <person name="Kuske C."/>
            <person name="Bruce D."/>
            <person name="Goodwin L."/>
            <person name="Ovchinikova G."/>
            <person name="Pati A."/>
            <person name="Mikhailova N."/>
            <person name="Chen A."/>
            <person name="Palaniappan K."/>
            <person name="Land M."/>
            <person name="Hauser L."/>
            <person name="Chang Y.J."/>
            <person name="Jeffries C.D."/>
            <person name="Chain P."/>
            <person name="Rohde M."/>
            <person name="Goker M."/>
            <person name="Bristow J."/>
            <person name="Eisen J.A."/>
            <person name="Markowitz V."/>
            <person name="Hugenholtz P."/>
            <person name="Kyrpides N.C."/>
            <person name="Klenk H.P."/>
            <person name="Lapidus A."/>
        </authorList>
    </citation>
    <scope>NUCLEOTIDE SEQUENCE [LARGE SCALE GENOMIC DNA]</scope>
    <source>
        <strain evidence="3">ATCC 27377 / DSM 6068 / ICPB 4128</strain>
    </source>
</reference>
<dbReference type="AlphaFoldDB" id="D2R363"/>
<dbReference type="STRING" id="530564.Psta_4146"/>
<organism evidence="2 3">
    <name type="scientific">Pirellula staleyi (strain ATCC 27377 / DSM 6068 / ICPB 4128)</name>
    <name type="common">Pirella staleyi</name>
    <dbReference type="NCBI Taxonomy" id="530564"/>
    <lineage>
        <taxon>Bacteria</taxon>
        <taxon>Pseudomonadati</taxon>
        <taxon>Planctomycetota</taxon>
        <taxon>Planctomycetia</taxon>
        <taxon>Pirellulales</taxon>
        <taxon>Pirellulaceae</taxon>
        <taxon>Pirellula</taxon>
    </lineage>
</organism>
<dbReference type="SUPFAM" id="SSF69572">
    <property type="entry name" value="Activating enzymes of the ubiquitin-like proteins"/>
    <property type="match status" value="1"/>
</dbReference>
<dbReference type="PANTHER" id="PTHR10953">
    <property type="entry name" value="UBIQUITIN-ACTIVATING ENZYME E1"/>
    <property type="match status" value="1"/>
</dbReference>
<dbReference type="OrthoDB" id="9804286at2"/>
<dbReference type="CDD" id="cd00757">
    <property type="entry name" value="ThiF_MoeB_HesA_family"/>
    <property type="match status" value="1"/>
</dbReference>
<dbReference type="Gene3D" id="3.40.50.720">
    <property type="entry name" value="NAD(P)-binding Rossmann-like Domain"/>
    <property type="match status" value="1"/>
</dbReference>
<gene>
    <name evidence="2" type="ordered locus">Psta_4146</name>
</gene>
<dbReference type="InterPro" id="IPR045886">
    <property type="entry name" value="ThiF/MoeB/HesA"/>
</dbReference>
<evidence type="ECO:0000313" key="2">
    <source>
        <dbReference type="EMBL" id="ADB18796.1"/>
    </source>
</evidence>
<dbReference type="GO" id="GO:0008641">
    <property type="term" value="F:ubiquitin-like modifier activating enzyme activity"/>
    <property type="evidence" value="ECO:0007669"/>
    <property type="project" value="InterPro"/>
</dbReference>
<evidence type="ECO:0000313" key="3">
    <source>
        <dbReference type="Proteomes" id="UP000001887"/>
    </source>
</evidence>
<accession>D2R363</accession>
<dbReference type="eggNOG" id="COG0476">
    <property type="taxonomic scope" value="Bacteria"/>
</dbReference>
<evidence type="ECO:0000259" key="1">
    <source>
        <dbReference type="Pfam" id="PF00899"/>
    </source>
</evidence>
<dbReference type="GO" id="GO:0004792">
    <property type="term" value="F:thiosulfate-cyanide sulfurtransferase activity"/>
    <property type="evidence" value="ECO:0007669"/>
    <property type="project" value="TreeGrafter"/>
</dbReference>
<feature type="domain" description="THIF-type NAD/FAD binding fold" evidence="1">
    <location>
        <begin position="15"/>
        <end position="254"/>
    </location>
</feature>
<sequence>MAEPLIVDQDDRYSRLRLIGWWDQAKLQRSRVLVVGAGALGNEVIKNLVMVGVGHLIVIDLDTIENSNLTRSVLFRARHEGQSKAHVAAEMASEINPDVVITPIRGNVMTELGLGLFRDIDVAIGCLDNREARLWVNRCCWKTSTPWIDAGIQEISGVVKVFTPPESPCYECGMTENDYKLINLRYSCPLLPREDLLAGKVPTAPTSASIMAAIEVQEALKVMHGLPVKGGEAYVYSGLTNQFYTTRYQRKEDCLSHDTYPTAIDLPLSSETATAKDLFTAAAAHLPGEGPLTLHLDRDLVTGMKCAQCGAVREIVRASPLVTFRDAVCECREVMSVDRTHAIDESSPWSDRPLKTLGIPLYDIVRITREATGEEGFFLLAADRDRVLVKLPADAASREKKEPAQ</sequence>
<keyword evidence="3" id="KW-1185">Reference proteome</keyword>
<dbReference type="InterPro" id="IPR000594">
    <property type="entry name" value="ThiF_NAD_FAD-bd"/>
</dbReference>
<dbReference type="Proteomes" id="UP000001887">
    <property type="component" value="Chromosome"/>
</dbReference>
<protein>
    <submittedName>
        <fullName evidence="2">UBA/THIF-type NAD/FAD binding protein</fullName>
    </submittedName>
</protein>
<name>D2R363_PIRSD</name>
<dbReference type="GO" id="GO:0016779">
    <property type="term" value="F:nucleotidyltransferase activity"/>
    <property type="evidence" value="ECO:0007669"/>
    <property type="project" value="TreeGrafter"/>
</dbReference>